<proteinExistence type="predicted"/>
<keyword evidence="2" id="KW-1185">Reference proteome</keyword>
<name>A0A1M7ZQ80_9HYPH</name>
<evidence type="ECO:0000313" key="2">
    <source>
        <dbReference type="Proteomes" id="UP000186406"/>
    </source>
</evidence>
<accession>A0A1M7ZQ80</accession>
<gene>
    <name evidence="1" type="ORF">SAMN02745172_03731</name>
</gene>
<evidence type="ECO:0000313" key="1">
    <source>
        <dbReference type="EMBL" id="SHO67068.1"/>
    </source>
</evidence>
<protein>
    <submittedName>
        <fullName evidence="1">Uncharacterized protein</fullName>
    </submittedName>
</protein>
<sequence length="534" mass="60832">MKKSRRKSENKLADSVLKRRRLESRRRQLDEFLSRVHDDEAFLRMLWAMDAIEDGDDRSQAGWSWFYRPPQELLEILNVRGKFFHKWLIETLANELIVVNKARNIPGRPSKIVDCHRLEAAVQAVNLLHKLEDAEDGLTLRRVSVFTQMHRMAQRQFPWQRGKVTRRAFYRSSFLYTFPEAQEQFQERYGISICDFSLVAFSLYALFEEYSGVKLPFDVSKIGIDRAAGERALQLLTVSLPEAQAAVRKFKAISTHTSYTASVFRSSPIVRFPKVLVAPVPDLIIERITEGLYYDIITKADGATARDISAKLGKVFEKYCYDILIGYLSEFDIIKEFQYNGRHSPDLMMLQKGKIAVAIECKAKKEPIVAKFGEEKEALHSPGIDDLAKGIFQIWRFLSHVRRGIARCAHGVEKSVIGLLLTLDTWLEASDGQRAEVRRRAGELADLEGNIIGEDRCPIALCHVRDLEALLACASDQDVLRTLAVASTPERQGWTLEGIYHELTDAAVISKPDPFADRLNDVAPWIAYSSGVRR</sequence>
<dbReference type="Proteomes" id="UP000186406">
    <property type="component" value="Unassembled WGS sequence"/>
</dbReference>
<dbReference type="EMBL" id="FRXO01000010">
    <property type="protein sequence ID" value="SHO67068.1"/>
    <property type="molecule type" value="Genomic_DNA"/>
</dbReference>
<dbReference type="AlphaFoldDB" id="A0A1M7ZQ80"/>
<reference evidence="1 2" key="1">
    <citation type="submission" date="2016-12" db="EMBL/GenBank/DDBJ databases">
        <authorList>
            <person name="Song W.-J."/>
            <person name="Kurnit D.M."/>
        </authorList>
    </citation>
    <scope>NUCLEOTIDE SEQUENCE [LARGE SCALE GENOMIC DNA]</scope>
    <source>
        <strain evidence="1 2">DSM 19599</strain>
    </source>
</reference>
<organism evidence="1 2">
    <name type="scientific">Pseudoxanthobacter soli DSM 19599</name>
    <dbReference type="NCBI Taxonomy" id="1123029"/>
    <lineage>
        <taxon>Bacteria</taxon>
        <taxon>Pseudomonadati</taxon>
        <taxon>Pseudomonadota</taxon>
        <taxon>Alphaproteobacteria</taxon>
        <taxon>Hyphomicrobiales</taxon>
        <taxon>Segnochrobactraceae</taxon>
        <taxon>Pseudoxanthobacter</taxon>
    </lineage>
</organism>